<dbReference type="EMBL" id="JACCFS010000001">
    <property type="protein sequence ID" value="NYJ36488.1"/>
    <property type="molecule type" value="Genomic_DNA"/>
</dbReference>
<reference evidence="4 5" key="1">
    <citation type="submission" date="2020-07" db="EMBL/GenBank/DDBJ databases">
        <title>Sequencing the genomes of 1000 actinobacteria strains.</title>
        <authorList>
            <person name="Klenk H.-P."/>
        </authorList>
    </citation>
    <scope>NUCLEOTIDE SEQUENCE [LARGE SCALE GENOMIC DNA]</scope>
    <source>
        <strain evidence="4 5">DSM 44442</strain>
    </source>
</reference>
<evidence type="ECO:0000256" key="2">
    <source>
        <dbReference type="SAM" id="SignalP"/>
    </source>
</evidence>
<organism evidence="4 5">
    <name type="scientific">Nocardiopsis aegyptia</name>
    <dbReference type="NCBI Taxonomy" id="220378"/>
    <lineage>
        <taxon>Bacteria</taxon>
        <taxon>Bacillati</taxon>
        <taxon>Actinomycetota</taxon>
        <taxon>Actinomycetes</taxon>
        <taxon>Streptosporangiales</taxon>
        <taxon>Nocardiopsidaceae</taxon>
        <taxon>Nocardiopsis</taxon>
    </lineage>
</organism>
<dbReference type="Pfam" id="PF25976">
    <property type="entry name" value="LpqB_N"/>
    <property type="match status" value="1"/>
</dbReference>
<evidence type="ECO:0000313" key="5">
    <source>
        <dbReference type="Proteomes" id="UP000572051"/>
    </source>
</evidence>
<accession>A0A7Z0EQM5</accession>
<dbReference type="SUPFAM" id="SSF82171">
    <property type="entry name" value="DPP6 N-terminal domain-like"/>
    <property type="match status" value="1"/>
</dbReference>
<dbReference type="AlphaFoldDB" id="A0A7Z0EQM5"/>
<feature type="signal peptide" evidence="2">
    <location>
        <begin position="1"/>
        <end position="44"/>
    </location>
</feature>
<feature type="chain" id="PRO_5031542475" description="GerMN domain-containing protein" evidence="2">
    <location>
        <begin position="45"/>
        <end position="647"/>
    </location>
</feature>
<dbReference type="SMART" id="SM00909">
    <property type="entry name" value="Germane"/>
    <property type="match status" value="1"/>
</dbReference>
<dbReference type="Pfam" id="PF10646">
    <property type="entry name" value="Germane"/>
    <property type="match status" value="1"/>
</dbReference>
<dbReference type="Pfam" id="PF10647">
    <property type="entry name" value="Gmad1"/>
    <property type="match status" value="1"/>
</dbReference>
<evidence type="ECO:0000259" key="3">
    <source>
        <dbReference type="SMART" id="SM00909"/>
    </source>
</evidence>
<protein>
    <recommendedName>
        <fullName evidence="3">GerMN domain-containing protein</fullName>
    </recommendedName>
</protein>
<dbReference type="InterPro" id="IPR019606">
    <property type="entry name" value="GerMN"/>
</dbReference>
<keyword evidence="2" id="KW-0732">Signal</keyword>
<feature type="compositionally biased region" description="Acidic residues" evidence="1">
    <location>
        <begin position="446"/>
        <end position="473"/>
    </location>
</feature>
<feature type="region of interest" description="Disordered" evidence="1">
    <location>
        <begin position="1"/>
        <end position="23"/>
    </location>
</feature>
<gene>
    <name evidence="4" type="ORF">HNR10_004369</name>
</gene>
<dbReference type="InterPro" id="IPR018910">
    <property type="entry name" value="LpqB_C"/>
</dbReference>
<feature type="region of interest" description="Disordered" evidence="1">
    <location>
        <begin position="315"/>
        <end position="335"/>
    </location>
</feature>
<feature type="domain" description="GerMN" evidence="3">
    <location>
        <begin position="237"/>
        <end position="320"/>
    </location>
</feature>
<evidence type="ECO:0000313" key="4">
    <source>
        <dbReference type="EMBL" id="NYJ36488.1"/>
    </source>
</evidence>
<comment type="caution">
    <text evidence="4">The sequence shown here is derived from an EMBL/GenBank/DDBJ whole genome shotgun (WGS) entry which is preliminary data.</text>
</comment>
<feature type="region of interest" description="Disordered" evidence="1">
    <location>
        <begin position="443"/>
        <end position="486"/>
    </location>
</feature>
<dbReference type="Proteomes" id="UP000572051">
    <property type="component" value="Unassembled WGS sequence"/>
</dbReference>
<keyword evidence="5" id="KW-1185">Reference proteome</keyword>
<proteinExistence type="predicted"/>
<evidence type="ECO:0000256" key="1">
    <source>
        <dbReference type="SAM" id="MobiDB-lite"/>
    </source>
</evidence>
<name>A0A7Z0EQM5_9ACTN</name>
<sequence length="647" mass="68199">MSSPLPRPARVGSPARGTRASRVGRAVRALAAASVACATMVACATVPMTGPVVPGDGGDTPSDPYGGYVRLLPAGPQEGVGPEGLVGGFLKDMGSFEEDHKAARSYMFPALSDEWSPDGSVRVFGDLDAVGLETDVAADGLTATVRMRSSLVATIDDSGKYVQSDPGHLLEVPFELAREGGDPEGEWRIENMPDELILSQLDVERTHRPFNLYYFNPGSTALVPDPVYLPVSNDALAERLLNKLVAGPTDWLAPAVDSAFPEGIVPDVEIDAETAVIRVDGVGQIDEFEMAAQVAWTLRQLPEVEEFTLVVNGDEVSFPDSDGESDERPRPASDYWSGVSPSAISAGIRAYFTHEGQLWSAADWGADTIGDAERVPGPLGAGDVQLERFAVSVDESTIAGITVGGGEVVTSLASPGAEVSEVLSDGTFTSVSWDVNGDLWVTEQTSDPEEESEEESGEDEPAEDEPAQDEPATDTDPAPEPGTTDLWLLRDGDEVVRVDISDLRDRSLVDFQISRDGTRAAVVTEVDGETSLQVGRVVSDSDGRVSVGSFITLGRELDEVTDITWRSSDQLAVLGNREGGTGQAFLVSLDGGTPASSAGTPVPGMVNISGAPGQPLVAGSDDGNIWITTDRLNWQKVVEGGSPTFPG</sequence>
<dbReference type="InterPro" id="IPR059026">
    <property type="entry name" value="LpqB_N"/>
</dbReference>